<dbReference type="OrthoDB" id="286404at2"/>
<dbReference type="PANTHER" id="PTHR43639:SF1">
    <property type="entry name" value="SHORT-CHAIN DEHYDROGENASE_REDUCTASE FAMILY PROTEIN"/>
    <property type="match status" value="1"/>
</dbReference>
<name>A0A3E0VU30_9MICO</name>
<dbReference type="Pfam" id="PF00106">
    <property type="entry name" value="adh_short"/>
    <property type="match status" value="1"/>
</dbReference>
<dbReference type="EMBL" id="NBXB01000037">
    <property type="protein sequence ID" value="RFA13105.1"/>
    <property type="molecule type" value="Genomic_DNA"/>
</dbReference>
<dbReference type="GO" id="GO:0016491">
    <property type="term" value="F:oxidoreductase activity"/>
    <property type="evidence" value="ECO:0007669"/>
    <property type="project" value="UniProtKB-KW"/>
</dbReference>
<evidence type="ECO:0000256" key="3">
    <source>
        <dbReference type="RuleBase" id="RU000363"/>
    </source>
</evidence>
<dbReference type="InterPro" id="IPR020904">
    <property type="entry name" value="Sc_DH/Rdtase_CS"/>
</dbReference>
<accession>A0A3E0VU30</accession>
<evidence type="ECO:0000313" key="5">
    <source>
        <dbReference type="Proteomes" id="UP000256541"/>
    </source>
</evidence>
<dbReference type="Gene3D" id="3.40.50.720">
    <property type="entry name" value="NAD(P)-binding Rossmann-like Domain"/>
    <property type="match status" value="1"/>
</dbReference>
<sequence>MAWNFEGKTVLVTGGTGGIGRAVSEAFGTAGAHVLITGRNAGYGEDLVGRLRMDGLSASFIRADLSGGGAAVRDLASKALEAAGGTVDILVNNAAALVAGQSMLDATEEQIDDALAINVKVPFLLTAALVPAMIGKGEGVVVNMGSMNGSVGMSIAALYGATKAGLHSLTKSWAAELASQGVRVNTVAPGPTLTELNEAAWPMQRAFTAAFPDGRPGTAAEVASAVLFLASADAAHIHGVTLPVDGGATTR</sequence>
<protein>
    <submittedName>
        <fullName evidence="4">Short-chain dehydrogenase</fullName>
    </submittedName>
</protein>
<dbReference type="CDD" id="cd05233">
    <property type="entry name" value="SDR_c"/>
    <property type="match status" value="1"/>
</dbReference>
<dbReference type="PANTHER" id="PTHR43639">
    <property type="entry name" value="OXIDOREDUCTASE, SHORT-CHAIN DEHYDROGENASE/REDUCTASE FAMILY (AFU_ORTHOLOGUE AFUA_5G02870)"/>
    <property type="match status" value="1"/>
</dbReference>
<dbReference type="PRINTS" id="PR00081">
    <property type="entry name" value="GDHRDH"/>
</dbReference>
<gene>
    <name evidence="4" type="ORF">B7R22_13980</name>
</gene>
<dbReference type="RefSeq" id="WP_116412342.1">
    <property type="nucleotide sequence ID" value="NZ_NBXB01000037.1"/>
</dbReference>
<comment type="caution">
    <text evidence="4">The sequence shown here is derived from an EMBL/GenBank/DDBJ whole genome shotgun (WGS) entry which is preliminary data.</text>
</comment>
<organism evidence="4 5">
    <name type="scientific">Subtercola boreus</name>
    <dbReference type="NCBI Taxonomy" id="120213"/>
    <lineage>
        <taxon>Bacteria</taxon>
        <taxon>Bacillati</taxon>
        <taxon>Actinomycetota</taxon>
        <taxon>Actinomycetes</taxon>
        <taxon>Micrococcales</taxon>
        <taxon>Microbacteriaceae</taxon>
        <taxon>Subtercola</taxon>
    </lineage>
</organism>
<dbReference type="AlphaFoldDB" id="A0A3E0VU30"/>
<evidence type="ECO:0000256" key="1">
    <source>
        <dbReference type="ARBA" id="ARBA00006484"/>
    </source>
</evidence>
<comment type="similarity">
    <text evidence="1 3">Belongs to the short-chain dehydrogenases/reductases (SDR) family.</text>
</comment>
<dbReference type="PRINTS" id="PR00080">
    <property type="entry name" value="SDRFAMILY"/>
</dbReference>
<dbReference type="InterPro" id="IPR002347">
    <property type="entry name" value="SDR_fam"/>
</dbReference>
<keyword evidence="2" id="KW-0560">Oxidoreductase</keyword>
<dbReference type="PROSITE" id="PS00061">
    <property type="entry name" value="ADH_SHORT"/>
    <property type="match status" value="1"/>
</dbReference>
<evidence type="ECO:0000313" key="4">
    <source>
        <dbReference type="EMBL" id="RFA13105.1"/>
    </source>
</evidence>
<dbReference type="SUPFAM" id="SSF51735">
    <property type="entry name" value="NAD(P)-binding Rossmann-fold domains"/>
    <property type="match status" value="1"/>
</dbReference>
<reference evidence="4 5" key="1">
    <citation type="submission" date="2017-04" db="EMBL/GenBank/DDBJ databases">
        <title>Comparative genome analysis of Subtercola boreus.</title>
        <authorList>
            <person name="Cho Y.-J."/>
            <person name="Cho A."/>
            <person name="Kim O.-S."/>
            <person name="Lee J.-I."/>
        </authorList>
    </citation>
    <scope>NUCLEOTIDE SEQUENCE [LARGE SCALE GENOMIC DNA]</scope>
    <source>
        <strain evidence="4 5">P27479</strain>
    </source>
</reference>
<dbReference type="InterPro" id="IPR036291">
    <property type="entry name" value="NAD(P)-bd_dom_sf"/>
</dbReference>
<dbReference type="Proteomes" id="UP000256541">
    <property type="component" value="Unassembled WGS sequence"/>
</dbReference>
<evidence type="ECO:0000256" key="2">
    <source>
        <dbReference type="ARBA" id="ARBA00023002"/>
    </source>
</evidence>
<dbReference type="FunFam" id="3.40.50.720:FF:000084">
    <property type="entry name" value="Short-chain dehydrogenase reductase"/>
    <property type="match status" value="1"/>
</dbReference>
<proteinExistence type="inferred from homology"/>